<comment type="subunit">
    <text evidence="10">Heterodimer with POLE3; binds to DNA. Component of the CHRAC ISWI chromatin remodeling complex at least composed of SMARCA5/SNF2H, BAZ1A/ACF1, CHRAC1 and POLE3; the complex preferentially binds DNA through the CHRAC1-POLE3 heterodimer and possesses ATP-dependent nucleosome-remodeling activity. Within the complex, the heterodimer with POLE3 interacts with SMARCA5/SNF2H; the interaction is direct and enhances nucleosome sliding activity by the SMARCA5/SNF2H and BAZ1A/ACF1 interaction. Within the complex, the heterodimer with POLE3 interacts with BAZ1A/ACF1; the interactions are direct.</text>
</comment>
<dbReference type="Pfam" id="PF00808">
    <property type="entry name" value="CBFD_NFYB_HMF"/>
    <property type="match status" value="1"/>
</dbReference>
<evidence type="ECO:0000313" key="15">
    <source>
        <dbReference type="Proteomes" id="UP001152795"/>
    </source>
</evidence>
<evidence type="ECO:0000256" key="6">
    <source>
        <dbReference type="ARBA" id="ARBA00023054"/>
    </source>
</evidence>
<gene>
    <name evidence="14" type="ORF">PACLA_8A073738</name>
</gene>
<dbReference type="GO" id="GO:0003677">
    <property type="term" value="F:DNA binding"/>
    <property type="evidence" value="ECO:0007669"/>
    <property type="project" value="UniProtKB-KW"/>
</dbReference>
<comment type="subcellular location">
    <subcellularLocation>
        <location evidence="1">Nucleus</location>
    </subcellularLocation>
</comment>
<evidence type="ECO:0000256" key="3">
    <source>
        <dbReference type="ARBA" id="ARBA00022679"/>
    </source>
</evidence>
<evidence type="ECO:0000256" key="9">
    <source>
        <dbReference type="ARBA" id="ARBA00059032"/>
    </source>
</evidence>
<reference evidence="14" key="1">
    <citation type="submission" date="2020-04" db="EMBL/GenBank/DDBJ databases">
        <authorList>
            <person name="Alioto T."/>
            <person name="Alioto T."/>
            <person name="Gomez Garrido J."/>
        </authorList>
    </citation>
    <scope>NUCLEOTIDE SEQUENCE</scope>
    <source>
        <strain evidence="14">A484AB</strain>
    </source>
</reference>
<dbReference type="Gene3D" id="1.10.20.10">
    <property type="entry name" value="Histone, subunit A"/>
    <property type="match status" value="1"/>
</dbReference>
<feature type="non-terminal residue" evidence="14">
    <location>
        <position position="82"/>
    </location>
</feature>
<name>A0A6S7IWR3_PARCT</name>
<comment type="caution">
    <text evidence="14">The sequence shown here is derived from an EMBL/GenBank/DDBJ whole genome shotgun (WGS) entry which is preliminary data.</text>
</comment>
<dbReference type="GO" id="GO:0006261">
    <property type="term" value="P:DNA-templated DNA replication"/>
    <property type="evidence" value="ECO:0007669"/>
    <property type="project" value="TreeGrafter"/>
</dbReference>
<dbReference type="FunFam" id="1.10.20.10:FF:000048">
    <property type="entry name" value="Chromatin accessibility complex subunit 1"/>
    <property type="match status" value="1"/>
</dbReference>
<feature type="domain" description="Transcription factor CBF/NF-Y/archaeal histone" evidence="13">
    <location>
        <begin position="13"/>
        <end position="58"/>
    </location>
</feature>
<dbReference type="OrthoDB" id="1291358at2759"/>
<evidence type="ECO:0000256" key="7">
    <source>
        <dbReference type="ARBA" id="ARBA00023125"/>
    </source>
</evidence>
<dbReference type="GO" id="GO:0008623">
    <property type="term" value="C:CHRAC"/>
    <property type="evidence" value="ECO:0007669"/>
    <property type="project" value="TreeGrafter"/>
</dbReference>
<proteinExistence type="predicted"/>
<dbReference type="Proteomes" id="UP001152795">
    <property type="component" value="Unassembled WGS sequence"/>
</dbReference>
<keyword evidence="4" id="KW-0548">Nucleotidyltransferase</keyword>
<accession>A0A6S7IWR3</accession>
<evidence type="ECO:0000259" key="13">
    <source>
        <dbReference type="Pfam" id="PF00808"/>
    </source>
</evidence>
<keyword evidence="3" id="KW-0808">Transferase</keyword>
<evidence type="ECO:0000256" key="5">
    <source>
        <dbReference type="ARBA" id="ARBA00022990"/>
    </source>
</evidence>
<dbReference type="EMBL" id="CACRXK020011833">
    <property type="protein sequence ID" value="CAB4022153.1"/>
    <property type="molecule type" value="Genomic_DNA"/>
</dbReference>
<protein>
    <recommendedName>
        <fullName evidence="11">Chromatin accessibility complex protein 1</fullName>
    </recommendedName>
    <alternativeName>
        <fullName evidence="12">DNA polymerase epsilon subunit p15</fullName>
    </alternativeName>
</protein>
<dbReference type="PANTHER" id="PTHR10252">
    <property type="entry name" value="HISTONE-LIKE TRANSCRIPTION FACTOR CCAAT-RELATED"/>
    <property type="match status" value="1"/>
</dbReference>
<keyword evidence="2" id="KW-0597">Phosphoprotein</keyword>
<keyword evidence="15" id="KW-1185">Reference proteome</keyword>
<keyword evidence="8" id="KW-0539">Nucleus</keyword>
<evidence type="ECO:0000256" key="12">
    <source>
        <dbReference type="ARBA" id="ARBA00083235"/>
    </source>
</evidence>
<sequence>MAEKIEGEKKLVSLPLARIKTIMKSSPDMSHAGQESIFMVAKATELFVEYLAKEAHKEGKKPEVSYKSLSKVVEEQDCLEFL</sequence>
<dbReference type="InterPro" id="IPR009072">
    <property type="entry name" value="Histone-fold"/>
</dbReference>
<dbReference type="SUPFAM" id="SSF47113">
    <property type="entry name" value="Histone-fold"/>
    <property type="match status" value="1"/>
</dbReference>
<evidence type="ECO:0000256" key="4">
    <source>
        <dbReference type="ARBA" id="ARBA00022695"/>
    </source>
</evidence>
<keyword evidence="7" id="KW-0238">DNA-binding</keyword>
<evidence type="ECO:0000256" key="8">
    <source>
        <dbReference type="ARBA" id="ARBA00023242"/>
    </source>
</evidence>
<evidence type="ECO:0000313" key="14">
    <source>
        <dbReference type="EMBL" id="CAB4022153.1"/>
    </source>
</evidence>
<evidence type="ECO:0000256" key="11">
    <source>
        <dbReference type="ARBA" id="ARBA00071805"/>
    </source>
</evidence>
<dbReference type="GO" id="GO:0046982">
    <property type="term" value="F:protein heterodimerization activity"/>
    <property type="evidence" value="ECO:0007669"/>
    <property type="project" value="InterPro"/>
</dbReference>
<dbReference type="InterPro" id="IPR003958">
    <property type="entry name" value="CBFA_NFYB_domain"/>
</dbReference>
<organism evidence="14 15">
    <name type="scientific">Paramuricea clavata</name>
    <name type="common">Red gorgonian</name>
    <name type="synonym">Violescent sea-whip</name>
    <dbReference type="NCBI Taxonomy" id="317549"/>
    <lineage>
        <taxon>Eukaryota</taxon>
        <taxon>Metazoa</taxon>
        <taxon>Cnidaria</taxon>
        <taxon>Anthozoa</taxon>
        <taxon>Octocorallia</taxon>
        <taxon>Malacalcyonacea</taxon>
        <taxon>Plexauridae</taxon>
        <taxon>Paramuricea</taxon>
    </lineage>
</organism>
<evidence type="ECO:0000256" key="1">
    <source>
        <dbReference type="ARBA" id="ARBA00004123"/>
    </source>
</evidence>
<dbReference type="AlphaFoldDB" id="A0A6S7IWR3"/>
<dbReference type="GO" id="GO:0016779">
    <property type="term" value="F:nucleotidyltransferase activity"/>
    <property type="evidence" value="ECO:0007669"/>
    <property type="project" value="UniProtKB-KW"/>
</dbReference>
<evidence type="ECO:0000256" key="10">
    <source>
        <dbReference type="ARBA" id="ARBA00062516"/>
    </source>
</evidence>
<evidence type="ECO:0000256" key="2">
    <source>
        <dbReference type="ARBA" id="ARBA00022553"/>
    </source>
</evidence>
<keyword evidence="6" id="KW-0175">Coiled coil</keyword>
<dbReference type="InterPro" id="IPR050568">
    <property type="entry name" value="Transcr_DNA_Rep_Reg"/>
</dbReference>
<dbReference type="CDD" id="cd22924">
    <property type="entry name" value="HFD_CHRAC1-like"/>
    <property type="match status" value="1"/>
</dbReference>
<dbReference type="PANTHER" id="PTHR10252:SF54">
    <property type="entry name" value="CHROMATIN ACCESSIBILITY COMPLEX PROTEIN 1"/>
    <property type="match status" value="1"/>
</dbReference>
<keyword evidence="5" id="KW-0007">Acetylation</keyword>
<dbReference type="GO" id="GO:0006338">
    <property type="term" value="P:chromatin remodeling"/>
    <property type="evidence" value="ECO:0007669"/>
    <property type="project" value="TreeGrafter"/>
</dbReference>
<comment type="function">
    <text evidence="9">Forms a complex with DNA polymerase epsilon subunit POLE3 and binds naked DNA, which is then incorporated into chromatin, aided by the nucleosome remodeling activity of ISWI/SNF2H and ACF1. Does not enhance nucleosome sliding activity of the ACF-5 ISWI chromatin remodeling complex.</text>
</comment>